<name>A0AAN6LPA6_9PLEO</name>
<organism evidence="1 2">
    <name type="scientific">Pseudopithomyces chartarum</name>
    <dbReference type="NCBI Taxonomy" id="1892770"/>
    <lineage>
        <taxon>Eukaryota</taxon>
        <taxon>Fungi</taxon>
        <taxon>Dikarya</taxon>
        <taxon>Ascomycota</taxon>
        <taxon>Pezizomycotina</taxon>
        <taxon>Dothideomycetes</taxon>
        <taxon>Pleosporomycetidae</taxon>
        <taxon>Pleosporales</taxon>
        <taxon>Massarineae</taxon>
        <taxon>Didymosphaeriaceae</taxon>
        <taxon>Pseudopithomyces</taxon>
    </lineage>
</organism>
<dbReference type="InterPro" id="IPR027443">
    <property type="entry name" value="IPNS-like_sf"/>
</dbReference>
<dbReference type="PANTHER" id="PTHR47784:SF4">
    <property type="entry name" value="ZN(II)2CYS6 TRANSCRIPTION FACTOR (EUROFUNG)"/>
    <property type="match status" value="1"/>
</dbReference>
<dbReference type="PANTHER" id="PTHR47784">
    <property type="entry name" value="STEROL UPTAKE CONTROL PROTEIN 2"/>
    <property type="match status" value="1"/>
</dbReference>
<dbReference type="InterPro" id="IPR021858">
    <property type="entry name" value="Fun_TF"/>
</dbReference>
<dbReference type="EMBL" id="WVTA01000015">
    <property type="protein sequence ID" value="KAK3202044.1"/>
    <property type="molecule type" value="Genomic_DNA"/>
</dbReference>
<gene>
    <name evidence="1" type="ORF">GRF29_164g1593441</name>
</gene>
<dbReference type="AlphaFoldDB" id="A0AAN6LPA6"/>
<reference evidence="1 2" key="1">
    <citation type="submission" date="2021-02" db="EMBL/GenBank/DDBJ databases">
        <title>Genome assembly of Pseudopithomyces chartarum.</title>
        <authorList>
            <person name="Jauregui R."/>
            <person name="Singh J."/>
            <person name="Voisey C."/>
        </authorList>
    </citation>
    <scope>NUCLEOTIDE SEQUENCE [LARGE SCALE GENOMIC DNA]</scope>
    <source>
        <strain evidence="1 2">AGR01</strain>
    </source>
</reference>
<protein>
    <submittedName>
        <fullName evidence="1">Uncharacterized protein</fullName>
    </submittedName>
</protein>
<comment type="caution">
    <text evidence="1">The sequence shown here is derived from an EMBL/GenBank/DDBJ whole genome shotgun (WGS) entry which is preliminary data.</text>
</comment>
<dbReference type="Gene3D" id="2.60.120.330">
    <property type="entry name" value="B-lactam Antibiotic, Isopenicillin N Synthase, Chain"/>
    <property type="match status" value="1"/>
</dbReference>
<keyword evidence="2" id="KW-1185">Reference proteome</keyword>
<sequence length="411" mass="46573">MRHMELLNHFIFDTASIFDDSISISHETVTAIMSTALSAPYLMHQVLALSALHLSHMRTINAISYRNEAVNLQTQALSLFNDYKAPITAESQLPMFMFASLLGLHALGEATAASEIHADGFLDNFVTYLNLHRGVHAVMGNSWESLRSSEISPILTRAMHSVNAAPPQWQERGQQVADHLNRLLEGADMSTETIIACQSVVDHLRLSFQSEPSPGEAPFEKRSSTQLVWAWPVLLPAIFPKLLMRRQPEALIILCHYAILLHRRRHIWLNDTLNVETWLPMKNWNRRLQALNDQCVMAKDLIQSFYGELPKYSYWSGCYFRGMASKRLHDAIPAFPQDLPIAPMHTISLTRLTPGETSTCQSILHVCQELGFFLLDLQGDEVGEIVIDEVDRLFRAGEDIMNLPEEVKEKF</sequence>
<dbReference type="SUPFAM" id="SSF51197">
    <property type="entry name" value="Clavaminate synthase-like"/>
    <property type="match status" value="1"/>
</dbReference>
<dbReference type="Pfam" id="PF11951">
    <property type="entry name" value="Fungal_trans_2"/>
    <property type="match status" value="1"/>
</dbReference>
<evidence type="ECO:0000313" key="1">
    <source>
        <dbReference type="EMBL" id="KAK3202044.1"/>
    </source>
</evidence>
<dbReference type="Proteomes" id="UP001280581">
    <property type="component" value="Unassembled WGS sequence"/>
</dbReference>
<dbReference type="InterPro" id="IPR053157">
    <property type="entry name" value="Sterol_Uptake_Regulator"/>
</dbReference>
<proteinExistence type="predicted"/>
<accession>A0AAN6LPA6</accession>
<evidence type="ECO:0000313" key="2">
    <source>
        <dbReference type="Proteomes" id="UP001280581"/>
    </source>
</evidence>
<dbReference type="GO" id="GO:0001228">
    <property type="term" value="F:DNA-binding transcription activator activity, RNA polymerase II-specific"/>
    <property type="evidence" value="ECO:0007669"/>
    <property type="project" value="TreeGrafter"/>
</dbReference>